<dbReference type="AlphaFoldDB" id="A0A173SFN8"/>
<feature type="domain" description="AAA" evidence="1">
    <location>
        <begin position="45"/>
        <end position="161"/>
    </location>
</feature>
<evidence type="ECO:0000259" key="1">
    <source>
        <dbReference type="Pfam" id="PF13173"/>
    </source>
</evidence>
<evidence type="ECO:0000313" key="2">
    <source>
        <dbReference type="EMBL" id="CUM88637.1"/>
    </source>
</evidence>
<organism evidence="2 5">
    <name type="scientific">Parabacteroides distasonis</name>
    <dbReference type="NCBI Taxonomy" id="823"/>
    <lineage>
        <taxon>Bacteria</taxon>
        <taxon>Pseudomonadati</taxon>
        <taxon>Bacteroidota</taxon>
        <taxon>Bacteroidia</taxon>
        <taxon>Bacteroidales</taxon>
        <taxon>Tannerellaceae</taxon>
        <taxon>Parabacteroides</taxon>
    </lineage>
</organism>
<dbReference type="EMBL" id="CYYK01000005">
    <property type="protein sequence ID" value="CUO09883.1"/>
    <property type="molecule type" value="Genomic_DNA"/>
</dbReference>
<dbReference type="PANTHER" id="PTHR42990">
    <property type="entry name" value="ATPASE"/>
    <property type="match status" value="1"/>
</dbReference>
<dbReference type="InterPro" id="IPR027417">
    <property type="entry name" value="P-loop_NTPase"/>
</dbReference>
<evidence type="ECO:0000313" key="4">
    <source>
        <dbReference type="Proteomes" id="UP000095455"/>
    </source>
</evidence>
<sequence length="394" mass="45238">MRKYNFHRMNTNILQTLVTAMQRRLAALPQRLRPFTTEFDELPKNLMLTGARGCGKSTFLLHHSQGRRLLYFSADNPKIIGEPLYDLVSSVFMLGYEGVIIDEIHYASNWSIHLKALYDDYPGKIIWISDSSSLVLRDGKADLSRRYVAIQMPLMSFREFLYLETGQIYPKYKLGDTILPTQPDAELLNHFLNYRSYGTRPFYQEKDFEARYMAIIDKILNNDIPFFLPSISENNLRVMRAIIGTLANSSIPRVQVTSLCSDWGIGAEKLYQLLFVMESVDLLKIVKYPNDTKARSTGAKMLFADPCAYKVLNADQGTEREAYTVHCFSRAGYEINAMKDEKKGDYVITKDHVSQTLEVGGKNKNPKEADYVLRDNTDYPVGNAIPFWLMGMMW</sequence>
<name>A0A173SFN8_PARDI</name>
<dbReference type="Proteomes" id="UP000095591">
    <property type="component" value="Unassembled WGS sequence"/>
</dbReference>
<dbReference type="EMBL" id="CYXP01000001">
    <property type="protein sequence ID" value="CUM88637.1"/>
    <property type="molecule type" value="Genomic_DNA"/>
</dbReference>
<evidence type="ECO:0000313" key="3">
    <source>
        <dbReference type="EMBL" id="CUO09883.1"/>
    </source>
</evidence>
<evidence type="ECO:0000313" key="5">
    <source>
        <dbReference type="Proteomes" id="UP000095591"/>
    </source>
</evidence>
<reference evidence="4 5" key="1">
    <citation type="submission" date="2015-09" db="EMBL/GenBank/DDBJ databases">
        <authorList>
            <consortium name="Pathogen Informatics"/>
        </authorList>
    </citation>
    <scope>NUCLEOTIDE SEQUENCE [LARGE SCALE GENOMIC DNA]</scope>
    <source>
        <strain evidence="3 4">2789STDY5608822</strain>
        <strain evidence="2 5">2789STDY5608872</strain>
    </source>
</reference>
<accession>A0A173SFN8</accession>
<dbReference type="PANTHER" id="PTHR42990:SF1">
    <property type="entry name" value="AAA+ ATPASE DOMAIN-CONTAINING PROTEIN"/>
    <property type="match status" value="1"/>
</dbReference>
<gene>
    <name evidence="3" type="ORF">ERS852380_01559</name>
    <name evidence="2" type="ORF">ERS852429_01065</name>
</gene>
<dbReference type="Pfam" id="PF13173">
    <property type="entry name" value="AAA_14"/>
    <property type="match status" value="1"/>
</dbReference>
<proteinExistence type="predicted"/>
<dbReference type="InterPro" id="IPR041682">
    <property type="entry name" value="AAA_14"/>
</dbReference>
<dbReference type="Proteomes" id="UP000095455">
    <property type="component" value="Unassembled WGS sequence"/>
</dbReference>
<protein>
    <recommendedName>
        <fullName evidence="1">AAA domain-containing protein</fullName>
    </recommendedName>
</protein>
<dbReference type="SUPFAM" id="SSF52540">
    <property type="entry name" value="P-loop containing nucleoside triphosphate hydrolases"/>
    <property type="match status" value="1"/>
</dbReference>